<evidence type="ECO:0000256" key="8">
    <source>
        <dbReference type="ARBA" id="ARBA00022842"/>
    </source>
</evidence>
<dbReference type="CDD" id="cd05403">
    <property type="entry name" value="NT_KNTase_like"/>
    <property type="match status" value="1"/>
</dbReference>
<dbReference type="InterPro" id="IPR002934">
    <property type="entry name" value="Polymerase_NTP_transf_dom"/>
</dbReference>
<evidence type="ECO:0000256" key="4">
    <source>
        <dbReference type="ARBA" id="ARBA00022695"/>
    </source>
</evidence>
<protein>
    <submittedName>
        <fullName evidence="11">Nucleotidyltransferase family protein</fullName>
    </submittedName>
</protein>
<dbReference type="SUPFAM" id="SSF81301">
    <property type="entry name" value="Nucleotidyltransferase"/>
    <property type="match status" value="1"/>
</dbReference>
<keyword evidence="6" id="KW-0547">Nucleotide-binding</keyword>
<evidence type="ECO:0000256" key="6">
    <source>
        <dbReference type="ARBA" id="ARBA00022741"/>
    </source>
</evidence>
<dbReference type="RefSeq" id="WP_272775403.1">
    <property type="nucleotide sequence ID" value="NZ_JAQQLI010000002.1"/>
</dbReference>
<dbReference type="PANTHER" id="PTHR33571:SF14">
    <property type="entry name" value="PROTEIN ADENYLYLTRANSFERASE MJ0435-RELATED"/>
    <property type="match status" value="1"/>
</dbReference>
<dbReference type="EMBL" id="JAQQLI010000002">
    <property type="protein sequence ID" value="MDC7784555.1"/>
    <property type="molecule type" value="Genomic_DNA"/>
</dbReference>
<keyword evidence="8" id="KW-0460">Magnesium</keyword>
<evidence type="ECO:0000256" key="3">
    <source>
        <dbReference type="ARBA" id="ARBA00022679"/>
    </source>
</evidence>
<comment type="caution">
    <text evidence="11">The sequence shown here is derived from an EMBL/GenBank/DDBJ whole genome shotgun (WGS) entry which is preliminary data.</text>
</comment>
<dbReference type="InterPro" id="IPR052038">
    <property type="entry name" value="Type-VII_TA_antitoxin"/>
</dbReference>
<dbReference type="PANTHER" id="PTHR33571">
    <property type="entry name" value="SSL8005 PROTEIN"/>
    <property type="match status" value="1"/>
</dbReference>
<evidence type="ECO:0000256" key="9">
    <source>
        <dbReference type="ARBA" id="ARBA00038276"/>
    </source>
</evidence>
<evidence type="ECO:0000313" key="11">
    <source>
        <dbReference type="EMBL" id="MDC7784555.1"/>
    </source>
</evidence>
<evidence type="ECO:0000256" key="7">
    <source>
        <dbReference type="ARBA" id="ARBA00022840"/>
    </source>
</evidence>
<reference evidence="11" key="1">
    <citation type="journal article" date="2023" name="Microbiol Resour">
        <title>Genome Sequences of Rhodoplanes serenus and Two Thermotolerant Strains, Rhodoplanes tepidamans and 'Rhodoplanes cryptolactis,' Further Refine the Genus.</title>
        <authorList>
            <person name="Rayyan A.A."/>
            <person name="Kyndt J.A."/>
        </authorList>
    </citation>
    <scope>NUCLEOTIDE SEQUENCE</scope>
    <source>
        <strain evidence="11">DSM 9987</strain>
    </source>
</reference>
<feature type="domain" description="Polymerase nucleotidyl transferase" evidence="10">
    <location>
        <begin position="12"/>
        <end position="90"/>
    </location>
</feature>
<evidence type="ECO:0000256" key="2">
    <source>
        <dbReference type="ARBA" id="ARBA00022649"/>
    </source>
</evidence>
<reference evidence="11" key="2">
    <citation type="submission" date="2023-02" db="EMBL/GenBank/DDBJ databases">
        <authorList>
            <person name="Rayyan A."/>
            <person name="Meyer T."/>
            <person name="Kyndt J.A."/>
        </authorList>
    </citation>
    <scope>NUCLEOTIDE SEQUENCE</scope>
    <source>
        <strain evidence="11">DSM 9987</strain>
    </source>
</reference>
<keyword evidence="5" id="KW-0479">Metal-binding</keyword>
<sequence length="98" mass="11066">MKRQDVLDILRRNRDALRARGVVHAALFGSVARGEENSDSDIDIVIDLAPDLSLDVFQYVGLKSYIEEMFPAPVDVVDRETIKPIIRDSVTRDSVYAF</sequence>
<name>A0ABT5J4I9_RHOTP</name>
<keyword evidence="4" id="KW-0548">Nucleotidyltransferase</keyword>
<keyword evidence="3" id="KW-0808">Transferase</keyword>
<dbReference type="Gene3D" id="3.30.460.10">
    <property type="entry name" value="Beta Polymerase, domain 2"/>
    <property type="match status" value="1"/>
</dbReference>
<evidence type="ECO:0000259" key="10">
    <source>
        <dbReference type="Pfam" id="PF01909"/>
    </source>
</evidence>
<proteinExistence type="inferred from homology"/>
<accession>A0ABT5J4I9</accession>
<organism evidence="11 12">
    <name type="scientific">Rhodoplanes tepidamans</name>
    <name type="common">Rhodoplanes cryptolactis</name>
    <dbReference type="NCBI Taxonomy" id="200616"/>
    <lineage>
        <taxon>Bacteria</taxon>
        <taxon>Pseudomonadati</taxon>
        <taxon>Pseudomonadota</taxon>
        <taxon>Alphaproteobacteria</taxon>
        <taxon>Hyphomicrobiales</taxon>
        <taxon>Nitrobacteraceae</taxon>
        <taxon>Rhodoplanes</taxon>
    </lineage>
</organism>
<keyword evidence="12" id="KW-1185">Reference proteome</keyword>
<dbReference type="Pfam" id="PF01909">
    <property type="entry name" value="NTP_transf_2"/>
    <property type="match status" value="1"/>
</dbReference>
<keyword evidence="2" id="KW-1277">Toxin-antitoxin system</keyword>
<evidence type="ECO:0000256" key="1">
    <source>
        <dbReference type="ARBA" id="ARBA00001946"/>
    </source>
</evidence>
<keyword evidence="7" id="KW-0067">ATP-binding</keyword>
<comment type="cofactor">
    <cofactor evidence="1">
        <name>Mg(2+)</name>
        <dbReference type="ChEBI" id="CHEBI:18420"/>
    </cofactor>
</comment>
<dbReference type="Proteomes" id="UP001165652">
    <property type="component" value="Unassembled WGS sequence"/>
</dbReference>
<gene>
    <name evidence="11" type="ORF">PQJ73_02565</name>
</gene>
<comment type="similarity">
    <text evidence="9">Belongs to the MntA antitoxin family.</text>
</comment>
<evidence type="ECO:0000313" key="12">
    <source>
        <dbReference type="Proteomes" id="UP001165652"/>
    </source>
</evidence>
<dbReference type="InterPro" id="IPR043519">
    <property type="entry name" value="NT_sf"/>
</dbReference>
<evidence type="ECO:0000256" key="5">
    <source>
        <dbReference type="ARBA" id="ARBA00022723"/>
    </source>
</evidence>